<protein>
    <submittedName>
        <fullName evidence="1">Uncharacterized protein</fullName>
    </submittedName>
</protein>
<evidence type="ECO:0000313" key="2">
    <source>
        <dbReference type="Proteomes" id="UP001169242"/>
    </source>
</evidence>
<reference evidence="1" key="1">
    <citation type="journal article" date="2023" name="Int. J. Syst. Evol. Microbiol.">
        <title>&lt;i&gt;Holtiella tumoricola&lt;/i&gt; gen. nov. sp. nov., isolated from a human clinical sample.</title>
        <authorList>
            <person name="Allen-Vercoe E."/>
            <person name="Daigneault M.C."/>
            <person name="Vancuren S.J."/>
            <person name="Cochrane K."/>
            <person name="O'Neal L.L."/>
            <person name="Sankaranarayanan K."/>
            <person name="Lawson P.A."/>
        </authorList>
    </citation>
    <scope>NUCLEOTIDE SEQUENCE</scope>
    <source>
        <strain evidence="1">CC70A</strain>
    </source>
</reference>
<name>A0AA42DNM9_9FIRM</name>
<dbReference type="AlphaFoldDB" id="A0AA42DNM9"/>
<gene>
    <name evidence="1" type="ORF">PBV87_11440</name>
</gene>
<dbReference type="RefSeq" id="WP_271012372.1">
    <property type="nucleotide sequence ID" value="NZ_JAQIFT010000045.1"/>
</dbReference>
<organism evidence="1 2">
    <name type="scientific">Holtiella tumoricola</name>
    <dbReference type="NCBI Taxonomy" id="3018743"/>
    <lineage>
        <taxon>Bacteria</taxon>
        <taxon>Bacillati</taxon>
        <taxon>Bacillota</taxon>
        <taxon>Clostridia</taxon>
        <taxon>Lachnospirales</taxon>
        <taxon>Cellulosilyticaceae</taxon>
        <taxon>Holtiella</taxon>
    </lineage>
</organism>
<keyword evidence="2" id="KW-1185">Reference proteome</keyword>
<dbReference type="EMBL" id="JAQIFT010000045">
    <property type="protein sequence ID" value="MDA3732096.1"/>
    <property type="molecule type" value="Genomic_DNA"/>
</dbReference>
<comment type="caution">
    <text evidence="1">The sequence shown here is derived from an EMBL/GenBank/DDBJ whole genome shotgun (WGS) entry which is preliminary data.</text>
</comment>
<evidence type="ECO:0000313" key="1">
    <source>
        <dbReference type="EMBL" id="MDA3732096.1"/>
    </source>
</evidence>
<accession>A0AA42DNM9</accession>
<sequence>MIMKFENIVKKLKADSVRVYQGEFEYKPVMMVSGTALIDLVDGEIVPTTAKYTDVVKQIQQGKSHIMTINTVNGCSQKRLTEYQKL</sequence>
<dbReference type="Proteomes" id="UP001169242">
    <property type="component" value="Unassembled WGS sequence"/>
</dbReference>
<proteinExistence type="predicted"/>